<name>A0AAF0WL08_DAUCS</name>
<dbReference type="PANTHER" id="PTHR24056">
    <property type="entry name" value="CELL DIVISION PROTEIN KINASE"/>
    <property type="match status" value="1"/>
</dbReference>
<evidence type="ECO:0000256" key="5">
    <source>
        <dbReference type="ARBA" id="ARBA00022679"/>
    </source>
</evidence>
<dbReference type="FunFam" id="3.30.200.20:FF:000172">
    <property type="entry name" value="cyclin-dependent kinase G-2 isoform X1"/>
    <property type="match status" value="1"/>
</dbReference>
<evidence type="ECO:0000256" key="8">
    <source>
        <dbReference type="ARBA" id="ARBA00022840"/>
    </source>
</evidence>
<dbReference type="SMART" id="SM00220">
    <property type="entry name" value="S_TKc"/>
    <property type="match status" value="1"/>
</dbReference>
<comment type="similarity">
    <text evidence="1">Belongs to the protein kinase superfamily. CMGC Ser/Thr protein kinase family. CDC2/CDKX subfamily.</text>
</comment>
<feature type="domain" description="Protein kinase" evidence="13">
    <location>
        <begin position="234"/>
        <end position="526"/>
    </location>
</feature>
<evidence type="ECO:0000313" key="15">
    <source>
        <dbReference type="Proteomes" id="UP000077755"/>
    </source>
</evidence>
<dbReference type="GO" id="GO:0005634">
    <property type="term" value="C:nucleus"/>
    <property type="evidence" value="ECO:0007669"/>
    <property type="project" value="UniProtKB-ARBA"/>
</dbReference>
<dbReference type="Gene3D" id="1.10.510.10">
    <property type="entry name" value="Transferase(Phosphotransferase) domain 1"/>
    <property type="match status" value="1"/>
</dbReference>
<dbReference type="EC" id="2.7.11.22" evidence="2"/>
<evidence type="ECO:0000313" key="14">
    <source>
        <dbReference type="EMBL" id="WOG91014.1"/>
    </source>
</evidence>
<feature type="compositionally biased region" description="Basic and acidic residues" evidence="12">
    <location>
        <begin position="167"/>
        <end position="176"/>
    </location>
</feature>
<evidence type="ECO:0000256" key="10">
    <source>
        <dbReference type="ARBA" id="ARBA00048367"/>
    </source>
</evidence>
<protein>
    <recommendedName>
        <fullName evidence="2">cyclin-dependent kinase</fullName>
        <ecNumber evidence="2">2.7.11.22</ecNumber>
    </recommendedName>
</protein>
<keyword evidence="3" id="KW-0723">Serine/threonine-protein kinase</keyword>
<comment type="catalytic activity">
    <reaction evidence="9">
        <text>L-threonyl-[protein] + ATP = O-phospho-L-threonyl-[protein] + ADP + H(+)</text>
        <dbReference type="Rhea" id="RHEA:46608"/>
        <dbReference type="Rhea" id="RHEA-COMP:11060"/>
        <dbReference type="Rhea" id="RHEA-COMP:11605"/>
        <dbReference type="ChEBI" id="CHEBI:15378"/>
        <dbReference type="ChEBI" id="CHEBI:30013"/>
        <dbReference type="ChEBI" id="CHEBI:30616"/>
        <dbReference type="ChEBI" id="CHEBI:61977"/>
        <dbReference type="ChEBI" id="CHEBI:456216"/>
        <dbReference type="EC" id="2.7.11.22"/>
    </reaction>
</comment>
<sequence>MAPRNSGRAAELSGLRMENRKRKYSPTVWDRDTNVCKLSSNTGISSRNLLTNTFLSTSSFRVSTGFRESGPPAKSVVDVVSGGCVEDGVLGQYGGRKKSEHEGCAEVHSVRSGRWVDDVEDGEISDSPAHKGMKHITAEMGVSRELTSPLFVEHEREGSEGKSSGLSDKRSDHSTLTDECDMEIDGQQNYGDSTEGHLSSRPEDERGFWETPETGAPLQRSANMLQACRNVDNFEKIRKIGEGTYGVVYKARNKITGEIVALKKVKINNDSEEGFPLTALREINILLSSDHPSIIDLKEVVEGSTSDCCFLVMEYMDHDLKAVMDRKKQPFCQSEVKCLMLQLLQGVKYLHDNWVLHRDLKTSNLLLNSRGELKICDLGMARQYGSPAKPYTQLVVTLWYRAPELLLGAKRYSAAVDMWSVGCIMAELLLNRPLFNGDTEINQIDKIFRMLGTPNETSWPGFSELPKAKVRFVKQPNNLLHKKFPAASFTGTPPLSNAGFDLLNSMLTCDPEKRITADAALNHQWFREFPLPMSKDCMPTF</sequence>
<evidence type="ECO:0000256" key="4">
    <source>
        <dbReference type="ARBA" id="ARBA00022553"/>
    </source>
</evidence>
<dbReference type="GO" id="GO:0005524">
    <property type="term" value="F:ATP binding"/>
    <property type="evidence" value="ECO:0007669"/>
    <property type="project" value="UniProtKB-UniRule"/>
</dbReference>
<dbReference type="FunFam" id="1.10.510.10:FF:000211">
    <property type="entry name" value="Cyclin-dependent kinase G-2"/>
    <property type="match status" value="1"/>
</dbReference>
<comment type="catalytic activity">
    <reaction evidence="10">
        <text>L-seryl-[protein] + ATP = O-phospho-L-seryl-[protein] + ADP + H(+)</text>
        <dbReference type="Rhea" id="RHEA:17989"/>
        <dbReference type="Rhea" id="RHEA-COMP:9863"/>
        <dbReference type="Rhea" id="RHEA-COMP:11604"/>
        <dbReference type="ChEBI" id="CHEBI:15378"/>
        <dbReference type="ChEBI" id="CHEBI:29999"/>
        <dbReference type="ChEBI" id="CHEBI:30616"/>
        <dbReference type="ChEBI" id="CHEBI:83421"/>
        <dbReference type="ChEBI" id="CHEBI:456216"/>
        <dbReference type="EC" id="2.7.11.22"/>
    </reaction>
</comment>
<dbReference type="PROSITE" id="PS00107">
    <property type="entry name" value="PROTEIN_KINASE_ATP"/>
    <property type="match status" value="1"/>
</dbReference>
<dbReference type="Gene3D" id="3.30.200.20">
    <property type="entry name" value="Phosphorylase Kinase, domain 1"/>
    <property type="match status" value="1"/>
</dbReference>
<keyword evidence="6 11" id="KW-0547">Nucleotide-binding</keyword>
<keyword evidence="7" id="KW-0418">Kinase</keyword>
<dbReference type="Pfam" id="PF00069">
    <property type="entry name" value="Pkinase"/>
    <property type="match status" value="1"/>
</dbReference>
<dbReference type="AlphaFoldDB" id="A0AAF0WL08"/>
<dbReference type="CDD" id="cd07843">
    <property type="entry name" value="STKc_CDC2L1"/>
    <property type="match status" value="1"/>
</dbReference>
<evidence type="ECO:0000256" key="11">
    <source>
        <dbReference type="PROSITE-ProRule" id="PRU10141"/>
    </source>
</evidence>
<feature type="region of interest" description="Disordered" evidence="12">
    <location>
        <begin position="153"/>
        <end position="206"/>
    </location>
</feature>
<feature type="compositionally biased region" description="Basic and acidic residues" evidence="12">
    <location>
        <begin position="194"/>
        <end position="206"/>
    </location>
</feature>
<gene>
    <name evidence="14" type="ORF">DCAR_0310262</name>
</gene>
<accession>A0AAF0WL08</accession>
<evidence type="ECO:0000256" key="2">
    <source>
        <dbReference type="ARBA" id="ARBA00012425"/>
    </source>
</evidence>
<dbReference type="GO" id="GO:0080090">
    <property type="term" value="P:regulation of primary metabolic process"/>
    <property type="evidence" value="ECO:0007669"/>
    <property type="project" value="UniProtKB-ARBA"/>
</dbReference>
<dbReference type="SUPFAM" id="SSF56112">
    <property type="entry name" value="Protein kinase-like (PK-like)"/>
    <property type="match status" value="1"/>
</dbReference>
<evidence type="ECO:0000256" key="1">
    <source>
        <dbReference type="ARBA" id="ARBA00006485"/>
    </source>
</evidence>
<dbReference type="InterPro" id="IPR000719">
    <property type="entry name" value="Prot_kinase_dom"/>
</dbReference>
<proteinExistence type="inferred from homology"/>
<evidence type="ECO:0000259" key="13">
    <source>
        <dbReference type="PROSITE" id="PS50011"/>
    </source>
</evidence>
<dbReference type="PROSITE" id="PS00108">
    <property type="entry name" value="PROTEIN_KINASE_ST"/>
    <property type="match status" value="1"/>
</dbReference>
<dbReference type="InterPro" id="IPR050108">
    <property type="entry name" value="CDK"/>
</dbReference>
<reference evidence="14" key="1">
    <citation type="journal article" date="2016" name="Nat. Genet.">
        <title>A high-quality carrot genome assembly provides new insights into carotenoid accumulation and asterid genome evolution.</title>
        <authorList>
            <person name="Iorizzo M."/>
            <person name="Ellison S."/>
            <person name="Senalik D."/>
            <person name="Zeng P."/>
            <person name="Satapoomin P."/>
            <person name="Huang J."/>
            <person name="Bowman M."/>
            <person name="Iovene M."/>
            <person name="Sanseverino W."/>
            <person name="Cavagnaro P."/>
            <person name="Yildiz M."/>
            <person name="Macko-Podgorni A."/>
            <person name="Moranska E."/>
            <person name="Grzebelus E."/>
            <person name="Grzebelus D."/>
            <person name="Ashrafi H."/>
            <person name="Zheng Z."/>
            <person name="Cheng S."/>
            <person name="Spooner D."/>
            <person name="Van Deynze A."/>
            <person name="Simon P."/>
        </authorList>
    </citation>
    <scope>NUCLEOTIDE SEQUENCE</scope>
    <source>
        <tissue evidence="14">Leaf</tissue>
    </source>
</reference>
<organism evidence="14 15">
    <name type="scientific">Daucus carota subsp. sativus</name>
    <name type="common">Carrot</name>
    <dbReference type="NCBI Taxonomy" id="79200"/>
    <lineage>
        <taxon>Eukaryota</taxon>
        <taxon>Viridiplantae</taxon>
        <taxon>Streptophyta</taxon>
        <taxon>Embryophyta</taxon>
        <taxon>Tracheophyta</taxon>
        <taxon>Spermatophyta</taxon>
        <taxon>Magnoliopsida</taxon>
        <taxon>eudicotyledons</taxon>
        <taxon>Gunneridae</taxon>
        <taxon>Pentapetalae</taxon>
        <taxon>asterids</taxon>
        <taxon>campanulids</taxon>
        <taxon>Apiales</taxon>
        <taxon>Apiaceae</taxon>
        <taxon>Apioideae</taxon>
        <taxon>Scandiceae</taxon>
        <taxon>Daucinae</taxon>
        <taxon>Daucus</taxon>
        <taxon>Daucus sect. Daucus</taxon>
    </lineage>
</organism>
<dbReference type="PROSITE" id="PS50011">
    <property type="entry name" value="PROTEIN_KINASE_DOM"/>
    <property type="match status" value="1"/>
</dbReference>
<keyword evidence="5" id="KW-0808">Transferase</keyword>
<dbReference type="Proteomes" id="UP000077755">
    <property type="component" value="Chromosome 3"/>
</dbReference>
<dbReference type="InterPro" id="IPR011009">
    <property type="entry name" value="Kinase-like_dom_sf"/>
</dbReference>
<feature type="binding site" evidence="11">
    <location>
        <position position="263"/>
    </location>
    <ligand>
        <name>ATP</name>
        <dbReference type="ChEBI" id="CHEBI:30616"/>
    </ligand>
</feature>
<dbReference type="InterPro" id="IPR045267">
    <property type="entry name" value="CDK11/PITSLRE_STKc"/>
</dbReference>
<evidence type="ECO:0000256" key="3">
    <source>
        <dbReference type="ARBA" id="ARBA00022527"/>
    </source>
</evidence>
<dbReference type="GO" id="GO:0004693">
    <property type="term" value="F:cyclin-dependent protein serine/threonine kinase activity"/>
    <property type="evidence" value="ECO:0007669"/>
    <property type="project" value="UniProtKB-EC"/>
</dbReference>
<keyword evidence="15" id="KW-1185">Reference proteome</keyword>
<evidence type="ECO:0000256" key="9">
    <source>
        <dbReference type="ARBA" id="ARBA00047811"/>
    </source>
</evidence>
<keyword evidence="4" id="KW-0597">Phosphoprotein</keyword>
<keyword evidence="8 11" id="KW-0067">ATP-binding</keyword>
<evidence type="ECO:0000256" key="12">
    <source>
        <dbReference type="SAM" id="MobiDB-lite"/>
    </source>
</evidence>
<evidence type="ECO:0000256" key="6">
    <source>
        <dbReference type="ARBA" id="ARBA00022741"/>
    </source>
</evidence>
<dbReference type="InterPro" id="IPR008271">
    <property type="entry name" value="Ser/Thr_kinase_AS"/>
</dbReference>
<dbReference type="PANTHER" id="PTHR24056:SF107">
    <property type="entry name" value="CYCLIN-DEPENDENT KINASE 11A-RELATED"/>
    <property type="match status" value="1"/>
</dbReference>
<evidence type="ECO:0000256" key="7">
    <source>
        <dbReference type="ARBA" id="ARBA00022777"/>
    </source>
</evidence>
<dbReference type="GO" id="GO:0007346">
    <property type="term" value="P:regulation of mitotic cell cycle"/>
    <property type="evidence" value="ECO:0007669"/>
    <property type="project" value="TreeGrafter"/>
</dbReference>
<reference evidence="14" key="2">
    <citation type="submission" date="2022-03" db="EMBL/GenBank/DDBJ databases">
        <title>Draft title - Genomic analysis of global carrot germplasm unveils the trajectory of domestication and the origin of high carotenoid orange carrot.</title>
        <authorList>
            <person name="Iorizzo M."/>
            <person name="Ellison S."/>
            <person name="Senalik D."/>
            <person name="Macko-Podgorni A."/>
            <person name="Grzebelus D."/>
            <person name="Bostan H."/>
            <person name="Rolling W."/>
            <person name="Curaba J."/>
            <person name="Simon P."/>
        </authorList>
    </citation>
    <scope>NUCLEOTIDE SEQUENCE</scope>
    <source>
        <tissue evidence="14">Leaf</tissue>
    </source>
</reference>
<dbReference type="InterPro" id="IPR017441">
    <property type="entry name" value="Protein_kinase_ATP_BS"/>
</dbReference>
<dbReference type="GO" id="GO:0010556">
    <property type="term" value="P:regulation of macromolecule biosynthetic process"/>
    <property type="evidence" value="ECO:0007669"/>
    <property type="project" value="UniProtKB-ARBA"/>
</dbReference>
<dbReference type="KEGG" id="dcr:108214819"/>
<dbReference type="EMBL" id="CP093345">
    <property type="protein sequence ID" value="WOG91014.1"/>
    <property type="molecule type" value="Genomic_DNA"/>
</dbReference>